<dbReference type="WBParaSite" id="L893_g1684.t1">
    <property type="protein sequence ID" value="L893_g1684.t1"/>
    <property type="gene ID" value="L893_g1684"/>
</dbReference>
<accession>A0A1I7YIS6</accession>
<sequence length="60" mass="7129">MNHRCEGQYRCSLCNKYVNEDFHNCYQLPATPESIEKLKKDSRNAKRLYFDVDTVQNVTN</sequence>
<proteinExistence type="predicted"/>
<name>A0A1I7YIS6_9BILA</name>
<evidence type="ECO:0000313" key="2">
    <source>
        <dbReference type="WBParaSite" id="L893_g1684.t1"/>
    </source>
</evidence>
<keyword evidence="1" id="KW-1185">Reference proteome</keyword>
<evidence type="ECO:0000313" key="1">
    <source>
        <dbReference type="Proteomes" id="UP000095287"/>
    </source>
</evidence>
<dbReference type="Proteomes" id="UP000095287">
    <property type="component" value="Unplaced"/>
</dbReference>
<reference evidence="2" key="1">
    <citation type="submission" date="2016-11" db="UniProtKB">
        <authorList>
            <consortium name="WormBaseParasite"/>
        </authorList>
    </citation>
    <scope>IDENTIFICATION</scope>
</reference>
<organism evidence="1 2">
    <name type="scientific">Steinernema glaseri</name>
    <dbReference type="NCBI Taxonomy" id="37863"/>
    <lineage>
        <taxon>Eukaryota</taxon>
        <taxon>Metazoa</taxon>
        <taxon>Ecdysozoa</taxon>
        <taxon>Nematoda</taxon>
        <taxon>Chromadorea</taxon>
        <taxon>Rhabditida</taxon>
        <taxon>Tylenchina</taxon>
        <taxon>Panagrolaimomorpha</taxon>
        <taxon>Strongyloidoidea</taxon>
        <taxon>Steinernematidae</taxon>
        <taxon>Steinernema</taxon>
    </lineage>
</organism>
<dbReference type="AlphaFoldDB" id="A0A1I7YIS6"/>
<protein>
    <submittedName>
        <fullName evidence="2">Uncharacterized protein</fullName>
    </submittedName>
</protein>